<dbReference type="Gene3D" id="3.40.50.2300">
    <property type="match status" value="2"/>
</dbReference>
<feature type="region of interest" description="Disordered" evidence="4">
    <location>
        <begin position="295"/>
        <end position="314"/>
    </location>
</feature>
<keyword evidence="1" id="KW-0805">Transcription regulation</keyword>
<evidence type="ECO:0000313" key="7">
    <source>
        <dbReference type="Proteomes" id="UP001500200"/>
    </source>
</evidence>
<dbReference type="GO" id="GO:0003677">
    <property type="term" value="F:DNA binding"/>
    <property type="evidence" value="ECO:0007669"/>
    <property type="project" value="UniProtKB-KW"/>
</dbReference>
<sequence length="314" mass="33142">MQEAAAELGYTASPAASRLATGRTMTVAIVVPVLAKWFFGKTIGAATQELRNTGYDVLLYELATPGQRERFFGSPRLHGRSDGVIVIALQPGKKELESLASQGQAVALLGAEGPGIGSVSVDNVGAGRDAVRHLLNLGHERVAFIGIRDEEGSNLGGVPPRQRLIGYRKALVEAGLAREGVLEQFDENSVGGGAAAMSRLLVAARAPTAAFVASDEMAFGALMVLRRAGLDVPRDFSVLGFDNHELCEVLGLTTMDHDVAGQGQDAARLLLDTMNGGQPRSLGRPARLVIRESTAPPRVLRKNSTAQPDLPATF</sequence>
<evidence type="ECO:0000259" key="5">
    <source>
        <dbReference type="Pfam" id="PF13377"/>
    </source>
</evidence>
<proteinExistence type="predicted"/>
<dbReference type="CDD" id="cd06267">
    <property type="entry name" value="PBP1_LacI_sugar_binding-like"/>
    <property type="match status" value="1"/>
</dbReference>
<evidence type="ECO:0000256" key="1">
    <source>
        <dbReference type="ARBA" id="ARBA00023015"/>
    </source>
</evidence>
<dbReference type="InterPro" id="IPR046335">
    <property type="entry name" value="LacI/GalR-like_sensor"/>
</dbReference>
<keyword evidence="3" id="KW-0804">Transcription</keyword>
<keyword evidence="7" id="KW-1185">Reference proteome</keyword>
<evidence type="ECO:0000256" key="3">
    <source>
        <dbReference type="ARBA" id="ARBA00023163"/>
    </source>
</evidence>
<organism evidence="6 7">
    <name type="scientific">Arthrobacter gyeryongensis</name>
    <dbReference type="NCBI Taxonomy" id="1650592"/>
    <lineage>
        <taxon>Bacteria</taxon>
        <taxon>Bacillati</taxon>
        <taxon>Actinomycetota</taxon>
        <taxon>Actinomycetes</taxon>
        <taxon>Micrococcales</taxon>
        <taxon>Micrococcaceae</taxon>
        <taxon>Arthrobacter</taxon>
    </lineage>
</organism>
<evidence type="ECO:0000313" key="6">
    <source>
        <dbReference type="EMBL" id="GAA5195438.1"/>
    </source>
</evidence>
<gene>
    <name evidence="6" type="ORF">GCM10023346_25380</name>
</gene>
<dbReference type="InterPro" id="IPR028082">
    <property type="entry name" value="Peripla_BP_I"/>
</dbReference>
<dbReference type="PANTHER" id="PTHR30146">
    <property type="entry name" value="LACI-RELATED TRANSCRIPTIONAL REPRESSOR"/>
    <property type="match status" value="1"/>
</dbReference>
<feature type="domain" description="Transcriptional regulator LacI/GalR-like sensor" evidence="5">
    <location>
        <begin position="131"/>
        <end position="294"/>
    </location>
</feature>
<dbReference type="EMBL" id="BAABKK010000015">
    <property type="protein sequence ID" value="GAA5195438.1"/>
    <property type="molecule type" value="Genomic_DNA"/>
</dbReference>
<name>A0ABP9SHH4_9MICC</name>
<dbReference type="SUPFAM" id="SSF53822">
    <property type="entry name" value="Periplasmic binding protein-like I"/>
    <property type="match status" value="1"/>
</dbReference>
<evidence type="ECO:0000256" key="2">
    <source>
        <dbReference type="ARBA" id="ARBA00023125"/>
    </source>
</evidence>
<evidence type="ECO:0000256" key="4">
    <source>
        <dbReference type="SAM" id="MobiDB-lite"/>
    </source>
</evidence>
<reference evidence="7" key="1">
    <citation type="journal article" date="2019" name="Int. J. Syst. Evol. Microbiol.">
        <title>The Global Catalogue of Microorganisms (GCM) 10K type strain sequencing project: providing services to taxonomists for standard genome sequencing and annotation.</title>
        <authorList>
            <consortium name="The Broad Institute Genomics Platform"/>
            <consortium name="The Broad Institute Genome Sequencing Center for Infectious Disease"/>
            <person name="Wu L."/>
            <person name="Ma J."/>
        </authorList>
    </citation>
    <scope>NUCLEOTIDE SEQUENCE [LARGE SCALE GENOMIC DNA]</scope>
    <source>
        <strain evidence="7">JCM 18514</strain>
    </source>
</reference>
<accession>A0ABP9SHH4</accession>
<dbReference type="Pfam" id="PF13377">
    <property type="entry name" value="Peripla_BP_3"/>
    <property type="match status" value="1"/>
</dbReference>
<keyword evidence="2 6" id="KW-0238">DNA-binding</keyword>
<comment type="caution">
    <text evidence="6">The sequence shown here is derived from an EMBL/GenBank/DDBJ whole genome shotgun (WGS) entry which is preliminary data.</text>
</comment>
<dbReference type="Proteomes" id="UP001500200">
    <property type="component" value="Unassembled WGS sequence"/>
</dbReference>
<protein>
    <submittedName>
        <fullName evidence="6">LacI family DNA-binding transcriptional regulator</fullName>
    </submittedName>
</protein>
<dbReference type="PANTHER" id="PTHR30146:SF109">
    <property type="entry name" value="HTH-TYPE TRANSCRIPTIONAL REGULATOR GALS"/>
    <property type="match status" value="1"/>
</dbReference>